<dbReference type="InterPro" id="IPR002048">
    <property type="entry name" value="EF_hand_dom"/>
</dbReference>
<dbReference type="EMBL" id="HBUF01543784">
    <property type="protein sequence ID" value="CAG6756082.1"/>
    <property type="molecule type" value="Transcribed_RNA"/>
</dbReference>
<dbReference type="EMBL" id="HBUF01047216">
    <property type="protein sequence ID" value="CAG6620208.1"/>
    <property type="molecule type" value="Transcribed_RNA"/>
</dbReference>
<accession>A0A8D8WVI7</accession>
<evidence type="ECO:0000259" key="2">
    <source>
        <dbReference type="PROSITE" id="PS50222"/>
    </source>
</evidence>
<dbReference type="Gene3D" id="1.10.238.10">
    <property type="entry name" value="EF-hand"/>
    <property type="match status" value="1"/>
</dbReference>
<dbReference type="PROSITE" id="PS00018">
    <property type="entry name" value="EF_HAND_1"/>
    <property type="match status" value="3"/>
</dbReference>
<dbReference type="EMBL" id="HBUF01232969">
    <property type="protein sequence ID" value="CAG6674113.1"/>
    <property type="molecule type" value="Transcribed_RNA"/>
</dbReference>
<dbReference type="PROSITE" id="PS50222">
    <property type="entry name" value="EF_HAND_2"/>
    <property type="match status" value="2"/>
</dbReference>
<dbReference type="SUPFAM" id="SSF47473">
    <property type="entry name" value="EF-hand"/>
    <property type="match status" value="1"/>
</dbReference>
<dbReference type="Pfam" id="PF13202">
    <property type="entry name" value="EF-hand_5"/>
    <property type="match status" value="2"/>
</dbReference>
<dbReference type="EMBL" id="HBUF01232968">
    <property type="protein sequence ID" value="CAG6674112.1"/>
    <property type="molecule type" value="Transcribed_RNA"/>
</dbReference>
<dbReference type="GO" id="GO:0005509">
    <property type="term" value="F:calcium ion binding"/>
    <property type="evidence" value="ECO:0007669"/>
    <property type="project" value="InterPro"/>
</dbReference>
<dbReference type="EMBL" id="HBUF01543786">
    <property type="protein sequence ID" value="CAG6756084.1"/>
    <property type="molecule type" value="Transcribed_RNA"/>
</dbReference>
<dbReference type="InterPro" id="IPR011992">
    <property type="entry name" value="EF-hand-dom_pair"/>
</dbReference>
<feature type="domain" description="EF-hand" evidence="2">
    <location>
        <begin position="100"/>
        <end position="135"/>
    </location>
</feature>
<dbReference type="SMART" id="SM00054">
    <property type="entry name" value="EFh"/>
    <property type="match status" value="3"/>
</dbReference>
<name>A0A8D8WVI7_9HEMI</name>
<protein>
    <submittedName>
        <fullName evidence="3">Calexcitin-2</fullName>
    </submittedName>
</protein>
<evidence type="ECO:0000256" key="1">
    <source>
        <dbReference type="ARBA" id="ARBA00022837"/>
    </source>
</evidence>
<dbReference type="EMBL" id="HBUF01232967">
    <property type="protein sequence ID" value="CAG6674111.1"/>
    <property type="molecule type" value="Transcribed_RNA"/>
</dbReference>
<feature type="domain" description="EF-hand" evidence="2">
    <location>
        <begin position="6"/>
        <end position="42"/>
    </location>
</feature>
<dbReference type="InterPro" id="IPR018247">
    <property type="entry name" value="EF_Hand_1_Ca_BS"/>
</dbReference>
<organism evidence="3">
    <name type="scientific">Cacopsylla melanoneura</name>
    <dbReference type="NCBI Taxonomy" id="428564"/>
    <lineage>
        <taxon>Eukaryota</taxon>
        <taxon>Metazoa</taxon>
        <taxon>Ecdysozoa</taxon>
        <taxon>Arthropoda</taxon>
        <taxon>Hexapoda</taxon>
        <taxon>Insecta</taxon>
        <taxon>Pterygota</taxon>
        <taxon>Neoptera</taxon>
        <taxon>Paraneoptera</taxon>
        <taxon>Hemiptera</taxon>
        <taxon>Sternorrhyncha</taxon>
        <taxon>Psylloidea</taxon>
        <taxon>Psyllidae</taxon>
        <taxon>Psyllinae</taxon>
        <taxon>Cacopsylla</taxon>
    </lineage>
</organism>
<reference evidence="3" key="1">
    <citation type="submission" date="2021-05" db="EMBL/GenBank/DDBJ databases">
        <authorList>
            <person name="Alioto T."/>
            <person name="Alioto T."/>
            <person name="Gomez Garrido J."/>
        </authorList>
    </citation>
    <scope>NUCLEOTIDE SEQUENCE</scope>
</reference>
<dbReference type="AlphaFoldDB" id="A0A8D8WVI7"/>
<sequence>MPISDFRKKKLMYVFKVFIDVNGSGTIDKKDFDLAIEKICNMRGWEQGNPKIDSTRSILTQVWEGLKTRADQDHDGQVTQEEWCTMWDEYSRQPEAALDWQNSYMNFMFDLEDASGDGCIDEDEFSAVCISYGITPAEAKEAFNKFSQNGAIEVTRNVFAKYWEEFFASEDPNAPGNFIFGKTSFD</sequence>
<dbReference type="EMBL" id="HBUF01047214">
    <property type="protein sequence ID" value="CAG6620206.1"/>
    <property type="molecule type" value="Transcribed_RNA"/>
</dbReference>
<dbReference type="EMBL" id="HBUF01047215">
    <property type="protein sequence ID" value="CAG6620207.1"/>
    <property type="molecule type" value="Transcribed_RNA"/>
</dbReference>
<evidence type="ECO:0000313" key="3">
    <source>
        <dbReference type="EMBL" id="CAG6674113.1"/>
    </source>
</evidence>
<proteinExistence type="predicted"/>
<dbReference type="EMBL" id="HBUF01543785">
    <property type="protein sequence ID" value="CAG6756083.1"/>
    <property type="molecule type" value="Transcribed_RNA"/>
</dbReference>
<keyword evidence="1" id="KW-0106">Calcium</keyword>